<evidence type="ECO:0000256" key="7">
    <source>
        <dbReference type="SAM" id="Phobius"/>
    </source>
</evidence>
<proteinExistence type="inferred from homology"/>
<evidence type="ECO:0000313" key="10">
    <source>
        <dbReference type="Proteomes" id="UP000538929"/>
    </source>
</evidence>
<dbReference type="InterPro" id="IPR036249">
    <property type="entry name" value="Thioredoxin-like_sf"/>
</dbReference>
<dbReference type="InterPro" id="IPR012336">
    <property type="entry name" value="Thioredoxin-like_fold"/>
</dbReference>
<keyword evidence="3" id="KW-0560">Oxidoreductase</keyword>
<name>A0A7W3TDW8_9ACTN</name>
<dbReference type="Gene3D" id="3.40.30.10">
    <property type="entry name" value="Glutaredoxin"/>
    <property type="match status" value="1"/>
</dbReference>
<feature type="region of interest" description="Disordered" evidence="6">
    <location>
        <begin position="56"/>
        <end position="76"/>
    </location>
</feature>
<gene>
    <name evidence="9" type="ORF">FNQ90_13360</name>
</gene>
<feature type="compositionally biased region" description="Basic and acidic residues" evidence="6">
    <location>
        <begin position="1"/>
        <end position="27"/>
    </location>
</feature>
<evidence type="ECO:0000256" key="2">
    <source>
        <dbReference type="ARBA" id="ARBA00022729"/>
    </source>
</evidence>
<keyword evidence="2" id="KW-0732">Signal</keyword>
<protein>
    <submittedName>
        <fullName evidence="9">Thioredoxin domain-containing protein</fullName>
    </submittedName>
</protein>
<comment type="similarity">
    <text evidence="1">Belongs to the thioredoxin family. DsbA subfamily.</text>
</comment>
<evidence type="ECO:0000256" key="3">
    <source>
        <dbReference type="ARBA" id="ARBA00023002"/>
    </source>
</evidence>
<evidence type="ECO:0000259" key="8">
    <source>
        <dbReference type="Pfam" id="PF13462"/>
    </source>
</evidence>
<dbReference type="RefSeq" id="WP_182606603.1">
    <property type="nucleotide sequence ID" value="NZ_VKHT01000384.1"/>
</dbReference>
<sequence length="248" mass="26780">MSEKNRTGERSARERLAEERAREQAAEKRRRTLKVLGISVATLAVVGGIGLAAGNTGSDRGTDGPPSEPIAQGPAGAPATLTVYEDFRCPACAQFETYYKDTIRDLQGEGKLRTEYHLVTIIDDGLGGQGSTRAANAVICAEDAGRFSEYHDLLFEEQPAERTDAFADRETLIGLAARIDGLDTEGFRDCVLGETHADRVARTNAAFRDSEYGATPTVLLNGESVYGDPSDPLTVERLRELVEEIAGE</sequence>
<keyword evidence="7" id="KW-0472">Membrane</keyword>
<keyword evidence="7" id="KW-1133">Transmembrane helix</keyword>
<keyword evidence="7" id="KW-0812">Transmembrane</keyword>
<dbReference type="CDD" id="cd02972">
    <property type="entry name" value="DsbA_family"/>
    <property type="match status" value="1"/>
</dbReference>
<dbReference type="Pfam" id="PF13462">
    <property type="entry name" value="Thioredoxin_4"/>
    <property type="match status" value="1"/>
</dbReference>
<evidence type="ECO:0000256" key="5">
    <source>
        <dbReference type="ARBA" id="ARBA00023284"/>
    </source>
</evidence>
<dbReference type="GO" id="GO:0016491">
    <property type="term" value="F:oxidoreductase activity"/>
    <property type="evidence" value="ECO:0007669"/>
    <property type="project" value="UniProtKB-KW"/>
</dbReference>
<feature type="domain" description="Thioredoxin-like fold" evidence="8">
    <location>
        <begin position="69"/>
        <end position="243"/>
    </location>
</feature>
<evidence type="ECO:0000256" key="4">
    <source>
        <dbReference type="ARBA" id="ARBA00023157"/>
    </source>
</evidence>
<dbReference type="Proteomes" id="UP000538929">
    <property type="component" value="Unassembled WGS sequence"/>
</dbReference>
<reference evidence="10" key="1">
    <citation type="submission" date="2019-10" db="EMBL/GenBank/DDBJ databases">
        <title>Streptomyces sp. nov., a novel actinobacterium isolated from alkaline environment.</title>
        <authorList>
            <person name="Golinska P."/>
        </authorList>
    </citation>
    <scope>NUCLEOTIDE SEQUENCE [LARGE SCALE GENOMIC DNA]</scope>
    <source>
        <strain evidence="10">DSM 42118</strain>
    </source>
</reference>
<keyword evidence="5" id="KW-0676">Redox-active center</keyword>
<dbReference type="SUPFAM" id="SSF52833">
    <property type="entry name" value="Thioredoxin-like"/>
    <property type="match status" value="1"/>
</dbReference>
<evidence type="ECO:0000256" key="1">
    <source>
        <dbReference type="ARBA" id="ARBA00005791"/>
    </source>
</evidence>
<keyword evidence="10" id="KW-1185">Reference proteome</keyword>
<feature type="region of interest" description="Disordered" evidence="6">
    <location>
        <begin position="1"/>
        <end position="29"/>
    </location>
</feature>
<evidence type="ECO:0000313" key="9">
    <source>
        <dbReference type="EMBL" id="MBB0245069.1"/>
    </source>
</evidence>
<feature type="transmembrane region" description="Helical" evidence="7">
    <location>
        <begin position="32"/>
        <end position="53"/>
    </location>
</feature>
<dbReference type="PANTHER" id="PTHR13887:SF14">
    <property type="entry name" value="DISULFIDE BOND FORMATION PROTEIN D"/>
    <property type="match status" value="1"/>
</dbReference>
<evidence type="ECO:0000256" key="6">
    <source>
        <dbReference type="SAM" id="MobiDB-lite"/>
    </source>
</evidence>
<keyword evidence="4" id="KW-1015">Disulfide bond</keyword>
<organism evidence="9 10">
    <name type="scientific">Streptomyces alkaliphilus</name>
    <dbReference type="NCBI Taxonomy" id="1472722"/>
    <lineage>
        <taxon>Bacteria</taxon>
        <taxon>Bacillati</taxon>
        <taxon>Actinomycetota</taxon>
        <taxon>Actinomycetes</taxon>
        <taxon>Kitasatosporales</taxon>
        <taxon>Streptomycetaceae</taxon>
        <taxon>Streptomyces</taxon>
    </lineage>
</organism>
<accession>A0A7W3TDW8</accession>
<dbReference type="EMBL" id="VKHT01000384">
    <property type="protein sequence ID" value="MBB0245069.1"/>
    <property type="molecule type" value="Genomic_DNA"/>
</dbReference>
<dbReference type="AlphaFoldDB" id="A0A7W3TDW8"/>
<comment type="caution">
    <text evidence="9">The sequence shown here is derived from an EMBL/GenBank/DDBJ whole genome shotgun (WGS) entry which is preliminary data.</text>
</comment>
<dbReference type="PANTHER" id="PTHR13887">
    <property type="entry name" value="GLUTATHIONE S-TRANSFERASE KAPPA"/>
    <property type="match status" value="1"/>
</dbReference>